<comment type="caution">
    <text evidence="1">The sequence shown here is derived from an EMBL/GenBank/DDBJ whole genome shotgun (WGS) entry which is preliminary data.</text>
</comment>
<proteinExistence type="predicted"/>
<name>A0ABN0NBG6_9NEIS</name>
<dbReference type="RefSeq" id="WP_021475340.1">
    <property type="nucleotide sequence ID" value="NZ_AVPH01000033.1"/>
</dbReference>
<accession>A0ABN0NBG6</accession>
<dbReference type="InterPro" id="IPR017734">
    <property type="entry name" value="T6SS_SciN"/>
</dbReference>
<dbReference type="PANTHER" id="PTHR37625">
    <property type="entry name" value="OUTER MEMBRANE LIPOPROTEIN-RELATED"/>
    <property type="match status" value="1"/>
</dbReference>
<dbReference type="Gene3D" id="2.60.40.4150">
    <property type="entry name" value="Type VI secretion system, lipoprotein SciN"/>
    <property type="match status" value="1"/>
</dbReference>
<dbReference type="PANTHER" id="PTHR37625:SF4">
    <property type="entry name" value="OUTER MEMBRANE LIPOPROTEIN"/>
    <property type="match status" value="1"/>
</dbReference>
<dbReference type="InterPro" id="IPR038706">
    <property type="entry name" value="Type_VI_SciN-like_sf"/>
</dbReference>
<gene>
    <name evidence="1" type="ORF">O166_20395</name>
</gene>
<dbReference type="Pfam" id="PF12790">
    <property type="entry name" value="T6SS-SciN"/>
    <property type="match status" value="1"/>
</dbReference>
<organism evidence="1 2">
    <name type="scientific">Pseudogulbenkiania ferrooxidans EGD-HP2</name>
    <dbReference type="NCBI Taxonomy" id="1388764"/>
    <lineage>
        <taxon>Bacteria</taxon>
        <taxon>Pseudomonadati</taxon>
        <taxon>Pseudomonadota</taxon>
        <taxon>Betaproteobacteria</taxon>
        <taxon>Neisseriales</taxon>
        <taxon>Chromobacteriaceae</taxon>
        <taxon>Pseudogulbenkiania</taxon>
    </lineage>
</organism>
<evidence type="ECO:0000313" key="1">
    <source>
        <dbReference type="EMBL" id="ERE19356.1"/>
    </source>
</evidence>
<reference evidence="1 2" key="1">
    <citation type="journal article" date="2013" name="Genome Announc.">
        <title>Genome Sequence of the Pigment-Producing Bacterium Pseudogulbenkiania ferrooxidans, Isolated from Loktak Lake.</title>
        <authorList>
            <person name="Puranik S."/>
            <person name="Talkal R."/>
            <person name="Qureshi A."/>
            <person name="Khardenavis A."/>
            <person name="Kapley A."/>
            <person name="Purohit H.J."/>
        </authorList>
    </citation>
    <scope>NUCLEOTIDE SEQUENCE [LARGE SCALE GENOMIC DNA]</scope>
    <source>
        <strain evidence="1 2">EGD-HP2</strain>
    </source>
</reference>
<protein>
    <recommendedName>
        <fullName evidence="3">Type VI secretion protein</fullName>
    </recommendedName>
</protein>
<dbReference type="Proteomes" id="UP000016426">
    <property type="component" value="Unassembled WGS sequence"/>
</dbReference>
<keyword evidence="2" id="KW-1185">Reference proteome</keyword>
<dbReference type="NCBIfam" id="TIGR03352">
    <property type="entry name" value="VI_chp_3"/>
    <property type="match status" value="1"/>
</dbReference>
<sequence length="186" mass="20749">MNHYLGVDYMDFTKHWQKTCMILAALALPLLGGCGGPKNITLSTEASQMLNRDKHGKSLSVVVQVYQLKSDQEFKLLTPDLLASGKPIENMLGSSVLSRKELLFVPGSKQEMDISIDEGANFVGVIGYFRQPNLQFWRLLYDANRVRSKDLKFKVADCYLQAIKPEALQLPDQPKSGAVECPASRN</sequence>
<dbReference type="EMBL" id="AVPH01000033">
    <property type="protein sequence ID" value="ERE19356.1"/>
    <property type="molecule type" value="Genomic_DNA"/>
</dbReference>
<evidence type="ECO:0000313" key="2">
    <source>
        <dbReference type="Proteomes" id="UP000016426"/>
    </source>
</evidence>
<evidence type="ECO:0008006" key="3">
    <source>
        <dbReference type="Google" id="ProtNLM"/>
    </source>
</evidence>